<evidence type="ECO:0000256" key="2">
    <source>
        <dbReference type="ARBA" id="ARBA00022741"/>
    </source>
</evidence>
<dbReference type="InterPro" id="IPR013815">
    <property type="entry name" value="ATP_grasp_subdomain_1"/>
</dbReference>
<dbReference type="EMBL" id="JBHSEC010000005">
    <property type="protein sequence ID" value="MFC4409889.1"/>
    <property type="molecule type" value="Genomic_DNA"/>
</dbReference>
<dbReference type="SUPFAM" id="SSF56059">
    <property type="entry name" value="Glutathione synthetase ATP-binding domain-like"/>
    <property type="match status" value="1"/>
</dbReference>
<dbReference type="Gene3D" id="3.30.470.20">
    <property type="entry name" value="ATP-grasp fold, B domain"/>
    <property type="match status" value="1"/>
</dbReference>
<reference evidence="7" key="1">
    <citation type="journal article" date="2019" name="Int. J. Syst. Evol. Microbiol.">
        <title>The Global Catalogue of Microorganisms (GCM) 10K type strain sequencing project: providing services to taxonomists for standard genome sequencing and annotation.</title>
        <authorList>
            <consortium name="The Broad Institute Genomics Platform"/>
            <consortium name="The Broad Institute Genome Sequencing Center for Infectious Disease"/>
            <person name="Wu L."/>
            <person name="Ma J."/>
        </authorList>
    </citation>
    <scope>NUCLEOTIDE SEQUENCE [LARGE SCALE GENOMIC DNA]</scope>
    <source>
        <strain evidence="7">CCUG 59778</strain>
    </source>
</reference>
<evidence type="ECO:0000256" key="4">
    <source>
        <dbReference type="PROSITE-ProRule" id="PRU00409"/>
    </source>
</evidence>
<sequence length="264" mass="29688">MKGYLFYELADAERNSGFIEALKSSAEGLGIQLHLVHHEGQILNTDDFILYRSRNHKLAKKLEAMGHRLINRAEVNVIANDKLKTVQMVQLLGIQTVPTTRLKEIDELRHFPIVLKTVDGHGGQEVELCHNRSEAEEFINVMEGKIIIAQPYIETESTDVRVFVIGDEVVGAVKRTGVESFKSNFTLGGNVERFELSGTQEEEALKIARALKSDYIGIDFLLLPDGTWMLNEIEDPVGARSFYETHDTNIAELLMEHIKKVVSG</sequence>
<keyword evidence="1" id="KW-0479">Metal-binding</keyword>
<dbReference type="NCBIfam" id="TIGR00768">
    <property type="entry name" value="rimK_fam"/>
    <property type="match status" value="1"/>
</dbReference>
<gene>
    <name evidence="6" type="ORF">ACFOZY_05490</name>
</gene>
<evidence type="ECO:0000256" key="3">
    <source>
        <dbReference type="ARBA" id="ARBA00022840"/>
    </source>
</evidence>
<organism evidence="6 7">
    <name type="scientific">Chungangia koreensis</name>
    <dbReference type="NCBI Taxonomy" id="752657"/>
    <lineage>
        <taxon>Bacteria</taxon>
        <taxon>Bacillati</taxon>
        <taxon>Bacillota</taxon>
        <taxon>Bacilli</taxon>
        <taxon>Lactobacillales</taxon>
        <taxon>Chungangia</taxon>
    </lineage>
</organism>
<evidence type="ECO:0000313" key="7">
    <source>
        <dbReference type="Proteomes" id="UP001595817"/>
    </source>
</evidence>
<dbReference type="GO" id="GO:0016874">
    <property type="term" value="F:ligase activity"/>
    <property type="evidence" value="ECO:0007669"/>
    <property type="project" value="UniProtKB-KW"/>
</dbReference>
<keyword evidence="3 4" id="KW-0067">ATP-binding</keyword>
<evidence type="ECO:0000256" key="1">
    <source>
        <dbReference type="ARBA" id="ARBA00022723"/>
    </source>
</evidence>
<evidence type="ECO:0000259" key="5">
    <source>
        <dbReference type="PROSITE" id="PS50975"/>
    </source>
</evidence>
<dbReference type="PROSITE" id="PS50975">
    <property type="entry name" value="ATP_GRASP"/>
    <property type="match status" value="1"/>
</dbReference>
<dbReference type="Pfam" id="PF08443">
    <property type="entry name" value="RimK"/>
    <property type="match status" value="1"/>
</dbReference>
<name>A0ABV8X440_9LACT</name>
<proteinExistence type="predicted"/>
<dbReference type="InterPro" id="IPR004666">
    <property type="entry name" value="Rp_bS6_RimK/Lys_biosynth_LsyX"/>
</dbReference>
<protein>
    <submittedName>
        <fullName evidence="6">RimK family alpha-L-glutamate ligase</fullName>
    </submittedName>
</protein>
<dbReference type="Gene3D" id="3.30.1490.20">
    <property type="entry name" value="ATP-grasp fold, A domain"/>
    <property type="match status" value="1"/>
</dbReference>
<dbReference type="RefSeq" id="WP_378153122.1">
    <property type="nucleotide sequence ID" value="NZ_JBHSEC010000005.1"/>
</dbReference>
<feature type="domain" description="ATP-grasp" evidence="5">
    <location>
        <begin position="86"/>
        <end position="259"/>
    </location>
</feature>
<dbReference type="InterPro" id="IPR013651">
    <property type="entry name" value="ATP-grasp_RimK-type"/>
</dbReference>
<dbReference type="PANTHER" id="PTHR21621:SF0">
    <property type="entry name" value="BETA-CITRYLGLUTAMATE SYNTHASE B-RELATED"/>
    <property type="match status" value="1"/>
</dbReference>
<evidence type="ECO:0000313" key="6">
    <source>
        <dbReference type="EMBL" id="MFC4409889.1"/>
    </source>
</evidence>
<dbReference type="PANTHER" id="PTHR21621">
    <property type="entry name" value="RIBOSOMAL PROTEIN S6 MODIFICATION PROTEIN"/>
    <property type="match status" value="1"/>
</dbReference>
<keyword evidence="6" id="KW-0436">Ligase</keyword>
<comment type="caution">
    <text evidence="6">The sequence shown here is derived from an EMBL/GenBank/DDBJ whole genome shotgun (WGS) entry which is preliminary data.</text>
</comment>
<keyword evidence="2 4" id="KW-0547">Nucleotide-binding</keyword>
<accession>A0ABV8X440</accession>
<dbReference type="InterPro" id="IPR011761">
    <property type="entry name" value="ATP-grasp"/>
</dbReference>
<dbReference type="Proteomes" id="UP001595817">
    <property type="component" value="Unassembled WGS sequence"/>
</dbReference>
<keyword evidence="7" id="KW-1185">Reference proteome</keyword>